<dbReference type="InterPro" id="IPR001128">
    <property type="entry name" value="Cyt_P450"/>
</dbReference>
<dbReference type="InterPro" id="IPR036396">
    <property type="entry name" value="Cyt_P450_sf"/>
</dbReference>
<dbReference type="GeneTree" id="ENSGT00940000163166"/>
<evidence type="ECO:0000313" key="7">
    <source>
        <dbReference type="Ensembl" id="ENSCPRP00005016959.1"/>
    </source>
</evidence>
<dbReference type="InterPro" id="IPR017972">
    <property type="entry name" value="Cyt_P450_CS"/>
</dbReference>
<keyword evidence="4 5" id="KW-0408">Iron</keyword>
<dbReference type="PRINTS" id="PR00465">
    <property type="entry name" value="EP450IV"/>
</dbReference>
<protein>
    <submittedName>
        <fullName evidence="7">Cytochrome P450 2C8-like</fullName>
    </submittedName>
</protein>
<dbReference type="PRINTS" id="PR00385">
    <property type="entry name" value="P450"/>
</dbReference>
<dbReference type="GO" id="GO:0005506">
    <property type="term" value="F:iron ion binding"/>
    <property type="evidence" value="ECO:0007669"/>
    <property type="project" value="InterPro"/>
</dbReference>
<dbReference type="PANTHER" id="PTHR24300">
    <property type="entry name" value="CYTOCHROME P450 508A4-RELATED"/>
    <property type="match status" value="1"/>
</dbReference>
<keyword evidence="3 5" id="KW-0479">Metal-binding</keyword>
<dbReference type="GO" id="GO:0016712">
    <property type="term" value="F:oxidoreductase activity, acting on paired donors, with incorporation or reduction of molecular oxygen, reduced flavin or flavoprotein as one donor, and incorporation of one atom of oxygen"/>
    <property type="evidence" value="ECO:0007669"/>
    <property type="project" value="TreeGrafter"/>
</dbReference>
<keyword evidence="8" id="KW-1185">Reference proteome</keyword>
<dbReference type="AlphaFoldDB" id="A0A7M4FYQ1"/>
<dbReference type="Proteomes" id="UP000594220">
    <property type="component" value="Unplaced"/>
</dbReference>
<sequence>VLNGFHAVKDGLTAHPEEVSGRAVKNWFLVASGIIFSNGRTWKQQRRFGVMTLRHLGMGKKGLEYWVQEEAHHLLQHFASMKEKVQQELDAVLGSSQLICYEDRKKMPYTNAVIHEIQRFSNIIPVGLPRVCAKNTMLLGFPLAKVDRLCSVLYDPEQWETPRQFNPGHFLDKDGNFVNQKAFLPFSAGHRVCLGELLARTELFIFFSNLLRAFTFRLPEGVKQVNIEPILAGTWQPHPYGICAVPR</sequence>
<dbReference type="InterPro" id="IPR050182">
    <property type="entry name" value="Cytochrome_P450_fam2"/>
</dbReference>
<evidence type="ECO:0000256" key="4">
    <source>
        <dbReference type="ARBA" id="ARBA00023004"/>
    </source>
</evidence>
<evidence type="ECO:0000256" key="2">
    <source>
        <dbReference type="ARBA" id="ARBA00022617"/>
    </source>
</evidence>
<gene>
    <name evidence="7" type="primary">LOC109308511</name>
</gene>
<dbReference type="PROSITE" id="PS00086">
    <property type="entry name" value="CYTOCHROME_P450"/>
    <property type="match status" value="1"/>
</dbReference>
<dbReference type="SUPFAM" id="SSF48264">
    <property type="entry name" value="Cytochrome P450"/>
    <property type="match status" value="2"/>
</dbReference>
<reference evidence="7" key="2">
    <citation type="submission" date="2025-09" db="UniProtKB">
        <authorList>
            <consortium name="Ensembl"/>
        </authorList>
    </citation>
    <scope>IDENTIFICATION</scope>
</reference>
<dbReference type="GO" id="GO:0020037">
    <property type="term" value="F:heme binding"/>
    <property type="evidence" value="ECO:0007669"/>
    <property type="project" value="InterPro"/>
</dbReference>
<reference evidence="7" key="1">
    <citation type="submission" date="2025-08" db="UniProtKB">
        <authorList>
            <consortium name="Ensembl"/>
        </authorList>
    </citation>
    <scope>IDENTIFICATION</scope>
</reference>
<dbReference type="InterPro" id="IPR002403">
    <property type="entry name" value="Cyt_P450_E_grp-IV"/>
</dbReference>
<evidence type="ECO:0000256" key="6">
    <source>
        <dbReference type="RuleBase" id="RU000461"/>
    </source>
</evidence>
<dbReference type="GO" id="GO:0005737">
    <property type="term" value="C:cytoplasm"/>
    <property type="evidence" value="ECO:0007669"/>
    <property type="project" value="TreeGrafter"/>
</dbReference>
<comment type="cofactor">
    <cofactor evidence="5">
        <name>heme</name>
        <dbReference type="ChEBI" id="CHEBI:30413"/>
    </cofactor>
</comment>
<keyword evidence="6" id="KW-0503">Monooxygenase</keyword>
<dbReference type="Pfam" id="PF00067">
    <property type="entry name" value="p450"/>
    <property type="match status" value="2"/>
</dbReference>
<dbReference type="GO" id="GO:0006082">
    <property type="term" value="P:organic acid metabolic process"/>
    <property type="evidence" value="ECO:0007669"/>
    <property type="project" value="TreeGrafter"/>
</dbReference>
<organism evidence="7 8">
    <name type="scientific">Crocodylus porosus</name>
    <name type="common">Saltwater crocodile</name>
    <name type="synonym">Estuarine crocodile</name>
    <dbReference type="NCBI Taxonomy" id="8502"/>
    <lineage>
        <taxon>Eukaryota</taxon>
        <taxon>Metazoa</taxon>
        <taxon>Chordata</taxon>
        <taxon>Craniata</taxon>
        <taxon>Vertebrata</taxon>
        <taxon>Euteleostomi</taxon>
        <taxon>Archelosauria</taxon>
        <taxon>Archosauria</taxon>
        <taxon>Crocodylia</taxon>
        <taxon>Longirostres</taxon>
        <taxon>Crocodylidae</taxon>
        <taxon>Crocodylus</taxon>
    </lineage>
</organism>
<comment type="similarity">
    <text evidence="1 6">Belongs to the cytochrome P450 family.</text>
</comment>
<dbReference type="Gene3D" id="1.10.630.10">
    <property type="entry name" value="Cytochrome P450"/>
    <property type="match status" value="2"/>
</dbReference>
<evidence type="ECO:0000313" key="8">
    <source>
        <dbReference type="Proteomes" id="UP000594220"/>
    </source>
</evidence>
<dbReference type="GO" id="GO:0006805">
    <property type="term" value="P:xenobiotic metabolic process"/>
    <property type="evidence" value="ECO:0007669"/>
    <property type="project" value="TreeGrafter"/>
</dbReference>
<keyword evidence="2 5" id="KW-0349">Heme</keyword>
<proteinExistence type="inferred from homology"/>
<name>A0A7M4FYQ1_CROPO</name>
<feature type="binding site" description="axial binding residue" evidence="5">
    <location>
        <position position="193"/>
    </location>
    <ligand>
        <name>heme</name>
        <dbReference type="ChEBI" id="CHEBI:30413"/>
    </ligand>
    <ligandPart>
        <name>Fe</name>
        <dbReference type="ChEBI" id="CHEBI:18248"/>
    </ligandPart>
</feature>
<dbReference type="PANTHER" id="PTHR24300:SF411">
    <property type="entry name" value="CYTOCHROME P450, FAMILY 2, SUBFAMILY AB, POLYPEPTIDE 4-RELATED"/>
    <property type="match status" value="1"/>
</dbReference>
<dbReference type="Ensembl" id="ENSCPRT00005019854.1">
    <property type="protein sequence ID" value="ENSCPRP00005016959.1"/>
    <property type="gene ID" value="ENSCPRG00005011795.1"/>
</dbReference>
<evidence type="ECO:0000256" key="1">
    <source>
        <dbReference type="ARBA" id="ARBA00010617"/>
    </source>
</evidence>
<accession>A0A7M4FYQ1</accession>
<evidence type="ECO:0000256" key="3">
    <source>
        <dbReference type="ARBA" id="ARBA00022723"/>
    </source>
</evidence>
<evidence type="ECO:0000256" key="5">
    <source>
        <dbReference type="PIRSR" id="PIRSR602403-1"/>
    </source>
</evidence>
<keyword evidence="6" id="KW-0560">Oxidoreductase</keyword>